<evidence type="ECO:0000313" key="2">
    <source>
        <dbReference type="Proteomes" id="UP001596156"/>
    </source>
</evidence>
<dbReference type="EMBL" id="JBHSKL010000003">
    <property type="protein sequence ID" value="MFC5223660.1"/>
    <property type="molecule type" value="Genomic_DNA"/>
</dbReference>
<evidence type="ECO:0000313" key="1">
    <source>
        <dbReference type="EMBL" id="MFC5223660.1"/>
    </source>
</evidence>
<name>A0ABW0D3A6_STRFI</name>
<proteinExistence type="predicted"/>
<organism evidence="1 2">
    <name type="scientific">Streptomyces fimbriatus</name>
    <dbReference type="NCBI Taxonomy" id="68197"/>
    <lineage>
        <taxon>Bacteria</taxon>
        <taxon>Bacillati</taxon>
        <taxon>Actinomycetota</taxon>
        <taxon>Actinomycetes</taxon>
        <taxon>Kitasatosporales</taxon>
        <taxon>Streptomycetaceae</taxon>
        <taxon>Streptomyces</taxon>
    </lineage>
</organism>
<gene>
    <name evidence="1" type="ORF">ACFPN6_03385</name>
</gene>
<sequence length="48" mass="5352">MGNHVHVRLHQGLSVSEEGELVEHYRCRCGATWTKVYQADGTDPESPA</sequence>
<protein>
    <submittedName>
        <fullName evidence="1">Uncharacterized protein</fullName>
    </submittedName>
</protein>
<accession>A0ABW0D3A6</accession>
<dbReference type="RefSeq" id="WP_344643201.1">
    <property type="nucleotide sequence ID" value="NZ_BAAASS010000003.1"/>
</dbReference>
<reference evidence="2" key="1">
    <citation type="journal article" date="2019" name="Int. J. Syst. Evol. Microbiol.">
        <title>The Global Catalogue of Microorganisms (GCM) 10K type strain sequencing project: providing services to taxonomists for standard genome sequencing and annotation.</title>
        <authorList>
            <consortium name="The Broad Institute Genomics Platform"/>
            <consortium name="The Broad Institute Genome Sequencing Center for Infectious Disease"/>
            <person name="Wu L."/>
            <person name="Ma J."/>
        </authorList>
    </citation>
    <scope>NUCLEOTIDE SEQUENCE [LARGE SCALE GENOMIC DNA]</scope>
    <source>
        <strain evidence="2">CCM 8479</strain>
    </source>
</reference>
<comment type="caution">
    <text evidence="1">The sequence shown here is derived from an EMBL/GenBank/DDBJ whole genome shotgun (WGS) entry which is preliminary data.</text>
</comment>
<keyword evidence="2" id="KW-1185">Reference proteome</keyword>
<dbReference type="Proteomes" id="UP001596156">
    <property type="component" value="Unassembled WGS sequence"/>
</dbReference>